<evidence type="ECO:0000256" key="1">
    <source>
        <dbReference type="ARBA" id="ARBA00010116"/>
    </source>
</evidence>
<feature type="region of interest" description="Disordered" evidence="2">
    <location>
        <begin position="375"/>
        <end position="405"/>
    </location>
</feature>
<feature type="compositionally biased region" description="Basic and acidic residues" evidence="2">
    <location>
        <begin position="791"/>
        <end position="800"/>
    </location>
</feature>
<feature type="compositionally biased region" description="Polar residues" evidence="2">
    <location>
        <begin position="822"/>
        <end position="840"/>
    </location>
</feature>
<feature type="region of interest" description="Disordered" evidence="2">
    <location>
        <begin position="658"/>
        <end position="697"/>
    </location>
</feature>
<dbReference type="RefSeq" id="WP_131867495.1">
    <property type="nucleotide sequence ID" value="NZ_SMCR01000013.1"/>
</dbReference>
<name>A0A4R3YJC7_9GAMM</name>
<dbReference type="InterPro" id="IPR051715">
    <property type="entry name" value="Intimin-Invasin_domain"/>
</dbReference>
<protein>
    <submittedName>
        <fullName evidence="4">Inverse autotransporter-like protein with beta domain</fullName>
    </submittedName>
</protein>
<evidence type="ECO:0000259" key="3">
    <source>
        <dbReference type="Pfam" id="PF11924"/>
    </source>
</evidence>
<reference evidence="4 5" key="1">
    <citation type="submission" date="2019-03" db="EMBL/GenBank/DDBJ databases">
        <title>Genomic Encyclopedia of Type Strains, Phase IV (KMG-IV): sequencing the most valuable type-strain genomes for metagenomic binning, comparative biology and taxonomic classification.</title>
        <authorList>
            <person name="Goeker M."/>
        </authorList>
    </citation>
    <scope>NUCLEOTIDE SEQUENCE [LARGE SCALE GENOMIC DNA]</scope>
    <source>
        <strain evidence="4 5">DSM 19580</strain>
    </source>
</reference>
<evidence type="ECO:0000256" key="2">
    <source>
        <dbReference type="SAM" id="MobiDB-lite"/>
    </source>
</evidence>
<feature type="region of interest" description="Disordered" evidence="2">
    <location>
        <begin position="778"/>
        <end position="853"/>
    </location>
</feature>
<sequence>MTINVNITRLIAVIFSFASTGCYNQNPLASSRLAVDEEKKNALKRDEATNSDAINEYDDDVPESIYPSPANTPILDNSIVPFDDPDHGITLKAHFGATDGGKNENSFELLNSRSNREGAIFFNQLGIHQRDHKNTLSIGVGHRFAHKKNTFGYNVFWDNEFNGINSQRAGMGVEYFNDYLHLSANGYTPLSGWHLSREGQHFKVRPASGYDVQAKAWLPDYPQLDGKLKFAQYLGDDISISNRQYRGKDPFEITVGVNYRPISMLSLGIEKSFMSRQPDETKFNISVKYMLGTPLSQQLAQHPEPIGNLKTLSQQFVERSNVMALSQQLVKQKGALTPQFVVEELPGQEADNVDDAVDLDRQGENDSLAQAVENANDNAAEPHETVLESYSSREPSSSEPALTDAIPNTHDISLAQQASDGPADMQSSSRSHESYQPAENAVAPRLEPPGSTIQLNPVDESAGGVDASVQPPSEHTQFDLGGDLSSELNQPSLTLVSSPAVSQNNVVSVATVDQASTSYDQASIYNQSFTQTDNSQDVAGSSFVQPTPSISGDRPVDNAEGNRTMNLASAGGADIQSIPSHDTANNIDSVPVEPITLNSFSGNIVEEEPYSSISVPISATYDDSIVSGSREKNSIDFFRYSEIPTENVAAHSELFTTEVTNRPSPPSPPTPPTPPTPSLLSHASSQSSVSTSDSTGSVINTINLTNFNHKKVMEKSDERHEISPSEINNARKNLKPPSLDIPNNRIRPIIDKTQNPPSTSAQTIDIKNVLLKGMNNISGAGNTAPSPLGKDNIRSSDSDKGSTLPQHGESEIRKPELLHKQNIPSNNERAPNIISQTNPAHSGPPDSHSTGAKPKIYIATDNHKASIASSKPLVGEGGSNNREKRTLHKKKNVRSRSSSHNISLDDNSDSTSNNNIEDTQSLINKRVTSIRKAQGYSETSGADTSQDLSDN</sequence>
<feature type="compositionally biased region" description="Polar residues" evidence="2">
    <location>
        <begin position="417"/>
        <end position="429"/>
    </location>
</feature>
<feature type="compositionally biased region" description="Basic residues" evidence="2">
    <location>
        <begin position="885"/>
        <end position="894"/>
    </location>
</feature>
<proteinExistence type="inferred from homology"/>
<dbReference type="PANTHER" id="PTHR39576:SF2">
    <property type="entry name" value="ATTACHING AND EFFACING PROTEIN HOMOLOG-RELATED"/>
    <property type="match status" value="1"/>
</dbReference>
<comment type="similarity">
    <text evidence="1">Belongs to the intimin/invasin family.</text>
</comment>
<dbReference type="Proteomes" id="UP000295719">
    <property type="component" value="Unassembled WGS sequence"/>
</dbReference>
<feature type="compositionally biased region" description="Basic and acidic residues" evidence="2">
    <location>
        <begin position="808"/>
        <end position="819"/>
    </location>
</feature>
<evidence type="ECO:0000313" key="5">
    <source>
        <dbReference type="Proteomes" id="UP000295719"/>
    </source>
</evidence>
<feature type="compositionally biased region" description="Polar residues" evidence="2">
    <location>
        <begin position="936"/>
        <end position="951"/>
    </location>
</feature>
<feature type="region of interest" description="Disordered" evidence="2">
    <location>
        <begin position="711"/>
        <end position="743"/>
    </location>
</feature>
<feature type="region of interest" description="Disordered" evidence="2">
    <location>
        <begin position="867"/>
        <end position="951"/>
    </location>
</feature>
<accession>A0A4R3YJC7</accession>
<dbReference type="PANTHER" id="PTHR39576">
    <property type="entry name" value="ATTACHING AND EFFACING PROTEIN HOMOLOG-RELATED-RELATED"/>
    <property type="match status" value="1"/>
</dbReference>
<dbReference type="InterPro" id="IPR024519">
    <property type="entry name" value="IAT_beta"/>
</dbReference>
<dbReference type="AlphaFoldDB" id="A0A4R3YJC7"/>
<feature type="compositionally biased region" description="Basic and acidic residues" evidence="2">
    <location>
        <begin position="711"/>
        <end position="723"/>
    </location>
</feature>
<dbReference type="GO" id="GO:0009279">
    <property type="term" value="C:cell outer membrane"/>
    <property type="evidence" value="ECO:0007669"/>
    <property type="project" value="TreeGrafter"/>
</dbReference>
<dbReference type="InterPro" id="IPR038177">
    <property type="entry name" value="IAT_beta_sf"/>
</dbReference>
<evidence type="ECO:0000313" key="4">
    <source>
        <dbReference type="EMBL" id="TCV92241.1"/>
    </source>
</evidence>
<dbReference type="Gene3D" id="2.40.160.160">
    <property type="entry name" value="Inverse autotransporter, beta-domain"/>
    <property type="match status" value="1"/>
</dbReference>
<keyword evidence="5" id="KW-1185">Reference proteome</keyword>
<feature type="compositionally biased region" description="Low complexity" evidence="2">
    <location>
        <begin position="388"/>
        <end position="400"/>
    </location>
</feature>
<dbReference type="EMBL" id="SMCR01000013">
    <property type="protein sequence ID" value="TCV92241.1"/>
    <property type="molecule type" value="Genomic_DNA"/>
</dbReference>
<feature type="domain" description="Inverse autotransporter beta-domain" evidence="3">
    <location>
        <begin position="100"/>
        <end position="321"/>
    </location>
</feature>
<dbReference type="Pfam" id="PF11924">
    <property type="entry name" value="IAT_beta"/>
    <property type="match status" value="1"/>
</dbReference>
<feature type="compositionally biased region" description="Low complexity" evidence="2">
    <location>
        <begin position="678"/>
        <end position="697"/>
    </location>
</feature>
<feature type="compositionally biased region" description="Low complexity" evidence="2">
    <location>
        <begin position="901"/>
        <end position="919"/>
    </location>
</feature>
<organism evidence="4 5">
    <name type="scientific">Biostraticola tofi</name>
    <dbReference type="NCBI Taxonomy" id="466109"/>
    <lineage>
        <taxon>Bacteria</taxon>
        <taxon>Pseudomonadati</taxon>
        <taxon>Pseudomonadota</taxon>
        <taxon>Gammaproteobacteria</taxon>
        <taxon>Enterobacterales</taxon>
        <taxon>Bruguierivoracaceae</taxon>
        <taxon>Biostraticola</taxon>
    </lineage>
</organism>
<dbReference type="OrthoDB" id="8320584at2"/>
<comment type="caution">
    <text evidence="4">The sequence shown here is derived from an EMBL/GenBank/DDBJ whole genome shotgun (WGS) entry which is preliminary data.</text>
</comment>
<feature type="region of interest" description="Disordered" evidence="2">
    <location>
        <begin position="417"/>
        <end position="490"/>
    </location>
</feature>
<gene>
    <name evidence="4" type="ORF">EDC52_11366</name>
</gene>
<feature type="compositionally biased region" description="Pro residues" evidence="2">
    <location>
        <begin position="663"/>
        <end position="677"/>
    </location>
</feature>